<evidence type="ECO:0000313" key="3">
    <source>
        <dbReference type="EMBL" id="GAA0337149.1"/>
    </source>
</evidence>
<protein>
    <submittedName>
        <fullName evidence="3">TerD family protein</fullName>
    </submittedName>
</protein>
<dbReference type="Gene3D" id="2.60.60.30">
    <property type="entry name" value="sav2460 like domains"/>
    <property type="match status" value="1"/>
</dbReference>
<keyword evidence="4" id="KW-1185">Reference proteome</keyword>
<evidence type="ECO:0000259" key="2">
    <source>
        <dbReference type="Pfam" id="PF02342"/>
    </source>
</evidence>
<comment type="caution">
    <text evidence="3">The sequence shown here is derived from an EMBL/GenBank/DDBJ whole genome shotgun (WGS) entry which is preliminary data.</text>
</comment>
<sequence length="174" mass="18363">MSSLNKGIEKVEVTLKWDPSPSGTPATDLDLIAATYPVDAPHGRPAYLVHFDSRAPDGTITLNRDSRTGQGLGTDEAMTLELDRLSDDYGRVVVGVAIQQNAGRKTFGEVANTGVRISEGRSVLASEDLAAVAASTAATVGEFFRDGSGAWKFRKAVRGFDADPAEFAALMGSC</sequence>
<dbReference type="Proteomes" id="UP001500063">
    <property type="component" value="Unassembled WGS sequence"/>
</dbReference>
<reference evidence="4" key="1">
    <citation type="journal article" date="2019" name="Int. J. Syst. Evol. Microbiol.">
        <title>The Global Catalogue of Microorganisms (GCM) 10K type strain sequencing project: providing services to taxonomists for standard genome sequencing and annotation.</title>
        <authorList>
            <consortium name="The Broad Institute Genomics Platform"/>
            <consortium name="The Broad Institute Genome Sequencing Center for Infectious Disease"/>
            <person name="Wu L."/>
            <person name="Ma J."/>
        </authorList>
    </citation>
    <scope>NUCLEOTIDE SEQUENCE [LARGE SCALE GENOMIC DNA]</scope>
    <source>
        <strain evidence="4">JCM 4565</strain>
    </source>
</reference>
<organism evidence="3 4">
    <name type="scientific">Streptomyces blastmyceticus</name>
    <dbReference type="NCBI Taxonomy" id="68180"/>
    <lineage>
        <taxon>Bacteria</taxon>
        <taxon>Bacillati</taxon>
        <taxon>Actinomycetota</taxon>
        <taxon>Actinomycetes</taxon>
        <taxon>Kitasatosporales</taxon>
        <taxon>Streptomycetaceae</taxon>
        <taxon>Streptomyces</taxon>
    </lineage>
</organism>
<dbReference type="Pfam" id="PF02342">
    <property type="entry name" value="TerD"/>
    <property type="match status" value="1"/>
</dbReference>
<dbReference type="InterPro" id="IPR003325">
    <property type="entry name" value="TerD"/>
</dbReference>
<evidence type="ECO:0000256" key="1">
    <source>
        <dbReference type="ARBA" id="ARBA00008775"/>
    </source>
</evidence>
<feature type="domain" description="TerD" evidence="2">
    <location>
        <begin position="4"/>
        <end position="163"/>
    </location>
</feature>
<proteinExistence type="inferred from homology"/>
<dbReference type="EMBL" id="BAAABW010000005">
    <property type="protein sequence ID" value="GAA0337149.1"/>
    <property type="molecule type" value="Genomic_DNA"/>
</dbReference>
<dbReference type="CDD" id="cd06974">
    <property type="entry name" value="TerD_like"/>
    <property type="match status" value="1"/>
</dbReference>
<dbReference type="PANTHER" id="PTHR32097:SF4">
    <property type="entry name" value="GENERAL STRESS PROTEIN 16U"/>
    <property type="match status" value="1"/>
</dbReference>
<dbReference type="InterPro" id="IPR051324">
    <property type="entry name" value="Stress/Tellurium_Resist"/>
</dbReference>
<dbReference type="PANTHER" id="PTHR32097">
    <property type="entry name" value="CAMP-BINDING PROTEIN 1-RELATED"/>
    <property type="match status" value="1"/>
</dbReference>
<evidence type="ECO:0000313" key="4">
    <source>
        <dbReference type="Proteomes" id="UP001500063"/>
    </source>
</evidence>
<dbReference type="RefSeq" id="WP_344116657.1">
    <property type="nucleotide sequence ID" value="NZ_BAAABW010000005.1"/>
</dbReference>
<comment type="similarity">
    <text evidence="1">Belongs to the CAPAB/TerDEXZ family.</text>
</comment>
<gene>
    <name evidence="3" type="ORF">GCM10010319_11420</name>
</gene>
<name>A0ABP3G6I5_9ACTN</name>
<accession>A0ABP3G6I5</accession>